<sequence>MKGLFLFVTLAACGAALGQEQMTLESCEAAFMKNNLALLAQQYNISEADADIMQAKIWDLPQASYQTNIYNPEDKKVLEVTKANSLGIQQLLYLGGKKKYEVEYARSNKELAKLQFNQLLTELKTQLYETYYTLYFEEKKLIDINTQLNYMTDLLEAYKIQTAKGNTSLKEQVRLQAMVVQLNNDKIEIINTILQQQQLLKTFTGLSVNIKTKLSDAEANHLLTQQPLLSLEDIEKSALANNADYLYSLKDIEANKVNLNWQRSQNVPDLTVGGQWNQLGGAYKNEVDLTVGIPIPLWKRNRGNVTKAEYQIKESQANSDLKKLNLQTTVELAYRTWKNHYDQYVAVKTEDINNLQTVHAGMLSNFRRGNVNLVDFTDFMDSYRQTILQLYEMKKQIMISAEELERLTQSKIF</sequence>
<reference evidence="2 3" key="1">
    <citation type="submission" date="2013-12" db="EMBL/GenBank/DDBJ databases">
        <authorList>
            <consortium name="DOE Joint Genome Institute"/>
            <person name="Eisen J."/>
            <person name="Huntemann M."/>
            <person name="Han J."/>
            <person name="Chen A."/>
            <person name="Kyrpides N."/>
            <person name="Mavromatis K."/>
            <person name="Markowitz V."/>
            <person name="Palaniappan K."/>
            <person name="Ivanova N."/>
            <person name="Schaumberg A."/>
            <person name="Pati A."/>
            <person name="Liolios K."/>
            <person name="Nordberg H.P."/>
            <person name="Cantor M.N."/>
            <person name="Hua S.X."/>
            <person name="Woyke T."/>
        </authorList>
    </citation>
    <scope>NUCLEOTIDE SEQUENCE [LARGE SCALE GENOMIC DNA]</scope>
    <source>
        <strain evidence="3">DSM 19437</strain>
    </source>
</reference>
<dbReference type="Gene3D" id="1.20.1600.10">
    <property type="entry name" value="Outer membrane efflux proteins (OEP)"/>
    <property type="match status" value="1"/>
</dbReference>
<dbReference type="HOGENOM" id="CLU_012817_14_4_10"/>
<proteinExistence type="inferred from homology"/>
<name>W0F3Q6_9BACT</name>
<dbReference type="Pfam" id="PF02321">
    <property type="entry name" value="OEP"/>
    <property type="match status" value="1"/>
</dbReference>
<evidence type="ECO:0000313" key="3">
    <source>
        <dbReference type="Proteomes" id="UP000003586"/>
    </source>
</evidence>
<dbReference type="EMBL" id="CP007035">
    <property type="protein sequence ID" value="AHF16433.1"/>
    <property type="molecule type" value="Genomic_DNA"/>
</dbReference>
<dbReference type="RefSeq" id="WP_008587549.1">
    <property type="nucleotide sequence ID" value="NZ_CP007035.1"/>
</dbReference>
<dbReference type="eggNOG" id="COG1538">
    <property type="taxonomic scope" value="Bacteria"/>
</dbReference>
<dbReference type="PANTHER" id="PTHR30203">
    <property type="entry name" value="OUTER MEMBRANE CATION EFFLUX PROTEIN"/>
    <property type="match status" value="1"/>
</dbReference>
<keyword evidence="3" id="KW-1185">Reference proteome</keyword>
<dbReference type="GO" id="GO:0015562">
    <property type="term" value="F:efflux transmembrane transporter activity"/>
    <property type="evidence" value="ECO:0007669"/>
    <property type="project" value="InterPro"/>
</dbReference>
<accession>W0F3Q6</accession>
<organism evidence="2 3">
    <name type="scientific">Niabella soli DSM 19437</name>
    <dbReference type="NCBI Taxonomy" id="929713"/>
    <lineage>
        <taxon>Bacteria</taxon>
        <taxon>Pseudomonadati</taxon>
        <taxon>Bacteroidota</taxon>
        <taxon>Chitinophagia</taxon>
        <taxon>Chitinophagales</taxon>
        <taxon>Chitinophagaceae</taxon>
        <taxon>Niabella</taxon>
    </lineage>
</organism>
<dbReference type="AlphaFoldDB" id="W0F3Q6"/>
<dbReference type="KEGG" id="nso:NIASO_17195"/>
<evidence type="ECO:0000313" key="2">
    <source>
        <dbReference type="EMBL" id="AHF16433.1"/>
    </source>
</evidence>
<protein>
    <submittedName>
        <fullName evidence="2">Transporter</fullName>
    </submittedName>
</protein>
<dbReference type="Proteomes" id="UP000003586">
    <property type="component" value="Chromosome"/>
</dbReference>
<evidence type="ECO:0000256" key="1">
    <source>
        <dbReference type="ARBA" id="ARBA00007613"/>
    </source>
</evidence>
<gene>
    <name evidence="2" type="ORF">NIASO_17195</name>
</gene>
<dbReference type="STRING" id="929713.NIASO_17195"/>
<dbReference type="InterPro" id="IPR003423">
    <property type="entry name" value="OMP_efflux"/>
</dbReference>
<dbReference type="InterPro" id="IPR010131">
    <property type="entry name" value="MdtP/NodT-like"/>
</dbReference>
<dbReference type="SUPFAM" id="SSF56954">
    <property type="entry name" value="Outer membrane efflux proteins (OEP)"/>
    <property type="match status" value="1"/>
</dbReference>
<comment type="similarity">
    <text evidence="1">Belongs to the outer membrane factor (OMF) (TC 1.B.17) family.</text>
</comment>
<dbReference type="PANTHER" id="PTHR30203:SF23">
    <property type="entry name" value="OUTER MEMBRANE EFFLUX PROTEIN"/>
    <property type="match status" value="1"/>
</dbReference>